<name>A0A8S1S5H8_PAROT</name>
<evidence type="ECO:0000256" key="1">
    <source>
        <dbReference type="SAM" id="Coils"/>
    </source>
</evidence>
<protein>
    <submittedName>
        <fullName evidence="2">Uncharacterized protein</fullName>
    </submittedName>
</protein>
<evidence type="ECO:0000313" key="3">
    <source>
        <dbReference type="Proteomes" id="UP000683925"/>
    </source>
</evidence>
<keyword evidence="1" id="KW-0175">Coiled coil</keyword>
<organism evidence="2 3">
    <name type="scientific">Paramecium octaurelia</name>
    <dbReference type="NCBI Taxonomy" id="43137"/>
    <lineage>
        <taxon>Eukaryota</taxon>
        <taxon>Sar</taxon>
        <taxon>Alveolata</taxon>
        <taxon>Ciliophora</taxon>
        <taxon>Intramacronucleata</taxon>
        <taxon>Oligohymenophorea</taxon>
        <taxon>Peniculida</taxon>
        <taxon>Parameciidae</taxon>
        <taxon>Paramecium</taxon>
    </lineage>
</organism>
<comment type="caution">
    <text evidence="2">The sequence shown here is derived from an EMBL/GenBank/DDBJ whole genome shotgun (WGS) entry which is preliminary data.</text>
</comment>
<dbReference type="OrthoDB" id="298604at2759"/>
<gene>
    <name evidence="2" type="ORF">POCTA_138.1.T0070428</name>
</gene>
<keyword evidence="3" id="KW-1185">Reference proteome</keyword>
<evidence type="ECO:0000313" key="2">
    <source>
        <dbReference type="EMBL" id="CAD8136511.1"/>
    </source>
</evidence>
<dbReference type="OMA" id="AYDPIRY"/>
<dbReference type="Proteomes" id="UP000683925">
    <property type="component" value="Unassembled WGS sequence"/>
</dbReference>
<reference evidence="2" key="1">
    <citation type="submission" date="2021-01" db="EMBL/GenBank/DDBJ databases">
        <authorList>
            <consortium name="Genoscope - CEA"/>
            <person name="William W."/>
        </authorList>
    </citation>
    <scope>NUCLEOTIDE SEQUENCE</scope>
</reference>
<dbReference type="EMBL" id="CAJJDP010000006">
    <property type="protein sequence ID" value="CAD8136511.1"/>
    <property type="molecule type" value="Genomic_DNA"/>
</dbReference>
<sequence length="378" mass="44835">MASYRDPGYVINSRSAYDPIRYPQSMNIDINAQKPLGPESGPGLPIQFGSASARTYAQEFLVSPEVQALNKQQQFQQPTQGAAIIQNIVQPQTIYQEVQHYDKPVKVVPRTDIEEPWRNKCTFLEKQIYDLQQENFRLKAQNIASEKISYFEDTGRVNQLMQEVDRLNKTILDLNSEIDQWRLRYSSLEDQLKMRSVVEMELERMKRAVQDNENIVQIEMNRLREQLDQWQRKCQSLESQRFEAQDFLSKSRTKDQNIFNLQSDLKKAELSLKLKQDDLDTVQQKLNRLEKIVRETEYQNQEITNLKKIIDDRNKELDILRRQSQSQYANQNLKDLESKVSLFQNECNRLNQLLNHKEQELQLYRDQLKRQSHYSNKQ</sequence>
<feature type="coiled-coil region" evidence="1">
    <location>
        <begin position="157"/>
        <end position="240"/>
    </location>
</feature>
<dbReference type="AlphaFoldDB" id="A0A8S1S5H8"/>
<proteinExistence type="predicted"/>
<accession>A0A8S1S5H8</accession>
<feature type="coiled-coil region" evidence="1">
    <location>
        <begin position="265"/>
        <end position="367"/>
    </location>
</feature>